<accession>A0A512AUG0</accession>
<feature type="domain" description="FecR protein" evidence="2">
    <location>
        <begin position="193"/>
        <end position="287"/>
    </location>
</feature>
<evidence type="ECO:0000259" key="2">
    <source>
        <dbReference type="Pfam" id="PF04773"/>
    </source>
</evidence>
<evidence type="ECO:0008006" key="6">
    <source>
        <dbReference type="Google" id="ProtNLM"/>
    </source>
</evidence>
<evidence type="ECO:0000259" key="3">
    <source>
        <dbReference type="Pfam" id="PF16344"/>
    </source>
</evidence>
<dbReference type="Proteomes" id="UP000321532">
    <property type="component" value="Unassembled WGS sequence"/>
</dbReference>
<sequence>MAENYIPFLISELILKSLSQTLTPQEQEILDNWLATDAQNSELLDLFRQEQRLEPELTFFSSLNTENAWQKIAAKTVNSAPPVSLWQKPLAWRFAAAVALLMGIAIVFALVKFPDKAPAIAVNKPKEVRKEVKTDINQVKLSLADGTEILLNDIADGTVQEINGIKIEKKDGQVIFRVADNTVSQPKVAYNIITTPIGEQYQVVLPDGSKVWLNSASALRFPTAFPGHERAVTLTGEGYFEITKKKDQPFLVTASNTTIEVLGTHFNLMAYPNESATKTTLLEGSVKVSNGKVSEFIKPGQQANVTDAIKLSAVDVDEAIAWKNGLFHFNDADLKTIARQLERWYNVDISFGDEVPGGHFTGIISRRTDIEQVLKMLQVSGNLDYKIKERRVLISAKKKG</sequence>
<feature type="transmembrane region" description="Helical" evidence="1">
    <location>
        <begin position="90"/>
        <end position="111"/>
    </location>
</feature>
<feature type="domain" description="Protein FecR C-terminal" evidence="3">
    <location>
        <begin position="327"/>
        <end position="394"/>
    </location>
</feature>
<dbReference type="AlphaFoldDB" id="A0A512AUG0"/>
<dbReference type="GO" id="GO:0016989">
    <property type="term" value="F:sigma factor antagonist activity"/>
    <property type="evidence" value="ECO:0007669"/>
    <property type="project" value="TreeGrafter"/>
</dbReference>
<dbReference type="EMBL" id="BJYS01000005">
    <property type="protein sequence ID" value="GEO03341.1"/>
    <property type="molecule type" value="Genomic_DNA"/>
</dbReference>
<evidence type="ECO:0000313" key="5">
    <source>
        <dbReference type="Proteomes" id="UP000321532"/>
    </source>
</evidence>
<proteinExistence type="predicted"/>
<comment type="caution">
    <text evidence="4">The sequence shown here is derived from an EMBL/GenBank/DDBJ whole genome shotgun (WGS) entry which is preliminary data.</text>
</comment>
<dbReference type="OrthoDB" id="1452822at2"/>
<dbReference type="Pfam" id="PF04773">
    <property type="entry name" value="FecR"/>
    <property type="match status" value="1"/>
</dbReference>
<organism evidence="4 5">
    <name type="scientific">Adhaeribacter aerolatus</name>
    <dbReference type="NCBI Taxonomy" id="670289"/>
    <lineage>
        <taxon>Bacteria</taxon>
        <taxon>Pseudomonadati</taxon>
        <taxon>Bacteroidota</taxon>
        <taxon>Cytophagia</taxon>
        <taxon>Cytophagales</taxon>
        <taxon>Hymenobacteraceae</taxon>
        <taxon>Adhaeribacter</taxon>
    </lineage>
</organism>
<dbReference type="Pfam" id="PF16344">
    <property type="entry name" value="FecR_C"/>
    <property type="match status" value="1"/>
</dbReference>
<evidence type="ECO:0000256" key="1">
    <source>
        <dbReference type="SAM" id="Phobius"/>
    </source>
</evidence>
<dbReference type="Gene3D" id="3.55.50.30">
    <property type="match status" value="1"/>
</dbReference>
<dbReference type="PANTHER" id="PTHR30273:SF2">
    <property type="entry name" value="PROTEIN FECR"/>
    <property type="match status" value="1"/>
</dbReference>
<evidence type="ECO:0000313" key="4">
    <source>
        <dbReference type="EMBL" id="GEO03341.1"/>
    </source>
</evidence>
<dbReference type="RefSeq" id="WP_146895561.1">
    <property type="nucleotide sequence ID" value="NZ_BJYS01000005.1"/>
</dbReference>
<reference evidence="4 5" key="1">
    <citation type="submission" date="2019-07" db="EMBL/GenBank/DDBJ databases">
        <title>Whole genome shotgun sequence of Adhaeribacter aerolatus NBRC 106133.</title>
        <authorList>
            <person name="Hosoyama A."/>
            <person name="Uohara A."/>
            <person name="Ohji S."/>
            <person name="Ichikawa N."/>
        </authorList>
    </citation>
    <scope>NUCLEOTIDE SEQUENCE [LARGE SCALE GENOMIC DNA]</scope>
    <source>
        <strain evidence="4 5">NBRC 106133</strain>
    </source>
</reference>
<keyword evidence="5" id="KW-1185">Reference proteome</keyword>
<dbReference type="InterPro" id="IPR012373">
    <property type="entry name" value="Ferrdict_sens_TM"/>
</dbReference>
<dbReference type="InterPro" id="IPR006860">
    <property type="entry name" value="FecR"/>
</dbReference>
<keyword evidence="1" id="KW-1133">Transmembrane helix</keyword>
<name>A0A512AUG0_9BACT</name>
<keyword evidence="1" id="KW-0812">Transmembrane</keyword>
<dbReference type="PANTHER" id="PTHR30273">
    <property type="entry name" value="PERIPLASMIC SIGNAL SENSOR AND SIGMA FACTOR ACTIVATOR FECR-RELATED"/>
    <property type="match status" value="1"/>
</dbReference>
<dbReference type="Gene3D" id="2.60.120.1440">
    <property type="match status" value="1"/>
</dbReference>
<dbReference type="InterPro" id="IPR032508">
    <property type="entry name" value="FecR_C"/>
</dbReference>
<keyword evidence="1" id="KW-0472">Membrane</keyword>
<gene>
    <name evidence="4" type="ORF">AAE02nite_10050</name>
</gene>
<protein>
    <recommendedName>
        <fullName evidence="6">Iron dicitrate transporter FecR</fullName>
    </recommendedName>
</protein>